<keyword evidence="2" id="KW-1185">Reference proteome</keyword>
<dbReference type="EMBL" id="JAGIKZ010000013">
    <property type="protein sequence ID" value="MBP2241942.1"/>
    <property type="molecule type" value="Genomic_DNA"/>
</dbReference>
<reference evidence="1 2" key="1">
    <citation type="submission" date="2021-03" db="EMBL/GenBank/DDBJ databases">
        <title>Genomic Encyclopedia of Type Strains, Phase IV (KMG-IV): sequencing the most valuable type-strain genomes for metagenomic binning, comparative biology and taxonomic classification.</title>
        <authorList>
            <person name="Goeker M."/>
        </authorList>
    </citation>
    <scope>NUCLEOTIDE SEQUENCE [LARGE SCALE GENOMIC DNA]</scope>
    <source>
        <strain evidence="1 2">DSM 26675</strain>
    </source>
</reference>
<gene>
    <name evidence="1" type="ORF">J2Z40_002515</name>
</gene>
<protein>
    <submittedName>
        <fullName evidence="1">Uncharacterized protein</fullName>
    </submittedName>
</protein>
<evidence type="ECO:0000313" key="2">
    <source>
        <dbReference type="Proteomes" id="UP001519293"/>
    </source>
</evidence>
<evidence type="ECO:0000313" key="1">
    <source>
        <dbReference type="EMBL" id="MBP2241942.1"/>
    </source>
</evidence>
<sequence>MMADKISSKRLNIAEKLRFSRSIAIFFGRM</sequence>
<name>A0ABS4RGB6_9BACI</name>
<organism evidence="1 2">
    <name type="scientific">Cytobacillus eiseniae</name>
    <dbReference type="NCBI Taxonomy" id="762947"/>
    <lineage>
        <taxon>Bacteria</taxon>
        <taxon>Bacillati</taxon>
        <taxon>Bacillota</taxon>
        <taxon>Bacilli</taxon>
        <taxon>Bacillales</taxon>
        <taxon>Bacillaceae</taxon>
        <taxon>Cytobacillus</taxon>
    </lineage>
</organism>
<accession>A0ABS4RGB6</accession>
<dbReference type="Proteomes" id="UP001519293">
    <property type="component" value="Unassembled WGS sequence"/>
</dbReference>
<comment type="caution">
    <text evidence="1">The sequence shown here is derived from an EMBL/GenBank/DDBJ whole genome shotgun (WGS) entry which is preliminary data.</text>
</comment>
<proteinExistence type="predicted"/>